<sequence length="325" mass="37592">MNRRIPNGTYGGVRGRGLTAPSYSIRREVSGGMAENLNLKMERNFARDAHAFRCPTKRQDAEKDMRRLVQDHQKQLILEAAWWRWQGDKREFLIPREFIPFLPKIHLVRDVLAAVTTLWYQQRPEDRKIYTTLREIARLAGIPVNQENLREIQTALAFLRAFTIVNQEVITKLDKAGRKKETTMLTYGFISYVGVEGMRDGKEVPPNKKRTIICITEPYATLLNLLPPATIPTWWLDAAKKLPRRQVAHAKNLVYRLAAERRNPAEWKESTVEEILDLRSPRTIERRRAIRRILDGLAAAGVLEYQIRGGIDGKPVYVLRTKRGM</sequence>
<name>A0A3N5B8G6_9THEO</name>
<evidence type="ECO:0000313" key="1">
    <source>
        <dbReference type="EMBL" id="RPF41985.1"/>
    </source>
</evidence>
<reference evidence="1 2" key="1">
    <citation type="submission" date="2018-11" db="EMBL/GenBank/DDBJ databases">
        <title>Genomic Encyclopedia of Type Strains, Phase IV (KMG-IV): sequencing the most valuable type-strain genomes for metagenomic binning, comparative biology and taxonomic classification.</title>
        <authorList>
            <person name="Goeker M."/>
        </authorList>
    </citation>
    <scope>NUCLEOTIDE SEQUENCE [LARGE SCALE GENOMIC DNA]</scope>
    <source>
        <strain evidence="1 2">DSM 102936</strain>
    </source>
</reference>
<proteinExistence type="predicted"/>
<dbReference type="Proteomes" id="UP000282654">
    <property type="component" value="Unassembled WGS sequence"/>
</dbReference>
<comment type="caution">
    <text evidence="1">The sequence shown here is derived from an EMBL/GenBank/DDBJ whole genome shotgun (WGS) entry which is preliminary data.</text>
</comment>
<keyword evidence="2" id="KW-1185">Reference proteome</keyword>
<accession>A0A3N5B8G6</accession>
<evidence type="ECO:0000313" key="2">
    <source>
        <dbReference type="Proteomes" id="UP000282654"/>
    </source>
</evidence>
<protein>
    <submittedName>
        <fullName evidence="1">Uncharacterized protein</fullName>
    </submittedName>
</protein>
<dbReference type="EMBL" id="RKRE01000004">
    <property type="protein sequence ID" value="RPF41985.1"/>
    <property type="molecule type" value="Genomic_DNA"/>
</dbReference>
<organism evidence="1 2">
    <name type="scientific">Thermodesulfitimonas autotrophica</name>
    <dbReference type="NCBI Taxonomy" id="1894989"/>
    <lineage>
        <taxon>Bacteria</taxon>
        <taxon>Bacillati</taxon>
        <taxon>Bacillota</taxon>
        <taxon>Clostridia</taxon>
        <taxon>Thermoanaerobacterales</taxon>
        <taxon>Thermoanaerobacteraceae</taxon>
        <taxon>Thermodesulfitimonas</taxon>
    </lineage>
</organism>
<dbReference type="AlphaFoldDB" id="A0A3N5B8G6"/>
<gene>
    <name evidence="1" type="ORF">EDD75_2205</name>
</gene>